<dbReference type="AlphaFoldDB" id="A0A6J4SZP0"/>
<reference evidence="2" key="1">
    <citation type="submission" date="2020-02" db="EMBL/GenBank/DDBJ databases">
        <authorList>
            <person name="Meier V. D."/>
        </authorList>
    </citation>
    <scope>NUCLEOTIDE SEQUENCE</scope>
    <source>
        <strain evidence="2">AVDCRST_MAG45</strain>
    </source>
</reference>
<evidence type="ECO:0000256" key="1">
    <source>
        <dbReference type="SAM" id="Phobius"/>
    </source>
</evidence>
<feature type="transmembrane region" description="Helical" evidence="1">
    <location>
        <begin position="5"/>
        <end position="26"/>
    </location>
</feature>
<keyword evidence="1" id="KW-0812">Transmembrane</keyword>
<sequence>MGRAFVYILTLAFVGLFAFLTVGVLLRDGVTVVVVAALVVLVLVIFGALGAIGGRNERRRR</sequence>
<proteinExistence type="predicted"/>
<organism evidence="2">
    <name type="scientific">uncultured Solirubrobacterales bacterium</name>
    <dbReference type="NCBI Taxonomy" id="768556"/>
    <lineage>
        <taxon>Bacteria</taxon>
        <taxon>Bacillati</taxon>
        <taxon>Actinomycetota</taxon>
        <taxon>Thermoleophilia</taxon>
        <taxon>Solirubrobacterales</taxon>
        <taxon>environmental samples</taxon>
    </lineage>
</organism>
<gene>
    <name evidence="2" type="ORF">AVDCRST_MAG45-1801</name>
</gene>
<feature type="transmembrane region" description="Helical" evidence="1">
    <location>
        <begin position="32"/>
        <end position="52"/>
    </location>
</feature>
<dbReference type="EMBL" id="CADCVU010000153">
    <property type="protein sequence ID" value="CAA9509317.1"/>
    <property type="molecule type" value="Genomic_DNA"/>
</dbReference>
<keyword evidence="1" id="KW-0472">Membrane</keyword>
<accession>A0A6J4SZP0</accession>
<keyword evidence="1" id="KW-1133">Transmembrane helix</keyword>
<evidence type="ECO:0000313" key="2">
    <source>
        <dbReference type="EMBL" id="CAA9509317.1"/>
    </source>
</evidence>
<protein>
    <submittedName>
        <fullName evidence="2">Uncharacterized protein</fullName>
    </submittedName>
</protein>
<name>A0A6J4SZP0_9ACTN</name>